<organism evidence="1 2">
    <name type="scientific">Violaceomyces palustris</name>
    <dbReference type="NCBI Taxonomy" id="1673888"/>
    <lineage>
        <taxon>Eukaryota</taxon>
        <taxon>Fungi</taxon>
        <taxon>Dikarya</taxon>
        <taxon>Basidiomycota</taxon>
        <taxon>Ustilaginomycotina</taxon>
        <taxon>Ustilaginomycetes</taxon>
        <taxon>Violaceomycetales</taxon>
        <taxon>Violaceomycetaceae</taxon>
        <taxon>Violaceomyces</taxon>
    </lineage>
</organism>
<protein>
    <submittedName>
        <fullName evidence="1">Uncharacterized protein</fullName>
    </submittedName>
</protein>
<dbReference type="Proteomes" id="UP000245626">
    <property type="component" value="Unassembled WGS sequence"/>
</dbReference>
<sequence length="178" mass="19649">MTPPLIPIPTAGFGYAFRLDWPEVVIPSFPTAPSSHFLSTQLRNPHENFLPTTPPPFPPLFREEEGHEHPTFTLVRASHQKGLFFFHRKSGREREGGGGGGKLAAKPRRQNQTQRVRQLARGEDGLLDPSASDVDFLNGFTAPGRGVNRGFGQGGGPRKQGWDDIESKERGRAVGWLT</sequence>
<evidence type="ECO:0000313" key="2">
    <source>
        <dbReference type="Proteomes" id="UP000245626"/>
    </source>
</evidence>
<gene>
    <name evidence="1" type="ORF">IE53DRAFT_178546</name>
</gene>
<dbReference type="EMBL" id="KZ820146">
    <property type="protein sequence ID" value="PWN48763.1"/>
    <property type="molecule type" value="Genomic_DNA"/>
</dbReference>
<evidence type="ECO:0000313" key="1">
    <source>
        <dbReference type="EMBL" id="PWN48763.1"/>
    </source>
</evidence>
<name>A0ACD0NSI3_9BASI</name>
<reference evidence="1 2" key="1">
    <citation type="journal article" date="2018" name="Mol. Biol. Evol.">
        <title>Broad Genomic Sampling Reveals a Smut Pathogenic Ancestry of the Fungal Clade Ustilaginomycotina.</title>
        <authorList>
            <person name="Kijpornyongpan T."/>
            <person name="Mondo S.J."/>
            <person name="Barry K."/>
            <person name="Sandor L."/>
            <person name="Lee J."/>
            <person name="Lipzen A."/>
            <person name="Pangilinan J."/>
            <person name="LaButti K."/>
            <person name="Hainaut M."/>
            <person name="Henrissat B."/>
            <person name="Grigoriev I.V."/>
            <person name="Spatafora J.W."/>
            <person name="Aime M.C."/>
        </authorList>
    </citation>
    <scope>NUCLEOTIDE SEQUENCE [LARGE SCALE GENOMIC DNA]</scope>
    <source>
        <strain evidence="1 2">SA 807</strain>
    </source>
</reference>
<proteinExistence type="predicted"/>
<keyword evidence="2" id="KW-1185">Reference proteome</keyword>
<accession>A0ACD0NSI3</accession>